<accession>A0ABS6E909</accession>
<dbReference type="Proteomes" id="UP000749471">
    <property type="component" value="Unassembled WGS sequence"/>
</dbReference>
<sequence>MGSERRFAAINTKIRVLKSKLLTKKDYINLIKKDKVKDQISYLKENTVYKDVLEDTGDTENIQEVETQLKKYLIYQYEKLIPYFTGEYRKLFKSILLRFEIEDLKLYLRALGRKEDLNKIKKATLLKESYSNINFDKLSKSKNLEEFIENLKGTLYYNVLKPYSKEEYKRILYYMEMNLDRLYFNLLKAQSLKLDKKDSLLFGEILGKNIDLLNIEWIYRGIKFYNLSSEELINYTLSNGYEFNYEAIKEMCYSKEERLIEIVLSTRYNFLFDTEKDVDLYMERRIERYLYYQFINAFKKGKLDITLSIAYMHLLEYEIRDIISILEAKKYDLSLMETKEYLVRKIEGSDE</sequence>
<dbReference type="InterPro" id="IPR050873">
    <property type="entry name" value="V-ATPase_V0D/AC39_subunit"/>
</dbReference>
<dbReference type="InterPro" id="IPR002843">
    <property type="entry name" value="ATPase_V0-cplx_csu/dsu"/>
</dbReference>
<organism evidence="1 2">
    <name type="scientific">Tissierella simiarum</name>
    <dbReference type="NCBI Taxonomy" id="2841534"/>
    <lineage>
        <taxon>Bacteria</taxon>
        <taxon>Bacillati</taxon>
        <taxon>Bacillota</taxon>
        <taxon>Tissierellia</taxon>
        <taxon>Tissierellales</taxon>
        <taxon>Tissierellaceae</taxon>
        <taxon>Tissierella</taxon>
    </lineage>
</organism>
<dbReference type="PANTHER" id="PTHR38682:SF1">
    <property type="entry name" value="V-TYPE ATP SYNTHASE SUBUNIT C"/>
    <property type="match status" value="1"/>
</dbReference>
<comment type="caution">
    <text evidence="1">The sequence shown here is derived from an EMBL/GenBank/DDBJ whole genome shotgun (WGS) entry which is preliminary data.</text>
</comment>
<proteinExistence type="predicted"/>
<dbReference type="EMBL" id="JAHLPM010000014">
    <property type="protein sequence ID" value="MBU5439396.1"/>
    <property type="molecule type" value="Genomic_DNA"/>
</dbReference>
<protein>
    <submittedName>
        <fullName evidence="1">V-type ATPase subunit</fullName>
    </submittedName>
</protein>
<evidence type="ECO:0000313" key="1">
    <source>
        <dbReference type="EMBL" id="MBU5439396.1"/>
    </source>
</evidence>
<reference evidence="1 2" key="1">
    <citation type="submission" date="2021-06" db="EMBL/GenBank/DDBJ databases">
        <authorList>
            <person name="Sun Q."/>
            <person name="Li D."/>
        </authorList>
    </citation>
    <scope>NUCLEOTIDE SEQUENCE [LARGE SCALE GENOMIC DNA]</scope>
    <source>
        <strain evidence="1 2">MSJ-40</strain>
    </source>
</reference>
<dbReference type="PANTHER" id="PTHR38682">
    <property type="entry name" value="V-TYPE ATP SYNTHASE SUBUNIT C"/>
    <property type="match status" value="1"/>
</dbReference>
<evidence type="ECO:0000313" key="2">
    <source>
        <dbReference type="Proteomes" id="UP000749471"/>
    </source>
</evidence>
<dbReference type="Pfam" id="PF01992">
    <property type="entry name" value="vATP-synt_AC39"/>
    <property type="match status" value="1"/>
</dbReference>
<dbReference type="RefSeq" id="WP_216521102.1">
    <property type="nucleotide sequence ID" value="NZ_JAHLPM010000014.1"/>
</dbReference>
<gene>
    <name evidence="1" type="ORF">KQI42_15360</name>
</gene>
<keyword evidence="2" id="KW-1185">Reference proteome</keyword>
<name>A0ABS6E909_9FIRM</name>